<sequence>MEENKVPGFGQLILKKRKSKDWSLATLANQSEKYGHRLSESYLNRLERGERTEPSINIVMVLIQALGLSLKEVFESLEMGYIYDKAIHGDTDTAFVLPHDLNKLNLVVATEKDDISMSDEQKQLIGKMIVDLYEITLHGEPSYFENKAAGYVLSLGGLLEKELYLIELEDQGFKLFFDVRVMVSKYNLLKGDIKSSLDNINIKALHNTEMSIPLPIIGEYWATTRENDRIIIVDKVSETLKPYIKP</sequence>
<dbReference type="SUPFAM" id="SSF47413">
    <property type="entry name" value="lambda repressor-like DNA-binding domains"/>
    <property type="match status" value="1"/>
</dbReference>
<evidence type="ECO:0000259" key="1">
    <source>
        <dbReference type="PROSITE" id="PS50943"/>
    </source>
</evidence>
<dbReference type="EMBL" id="BEXB01000061">
    <property type="protein sequence ID" value="GAY78778.1"/>
    <property type="molecule type" value="Genomic_DNA"/>
</dbReference>
<dbReference type="Proteomes" id="UP000319716">
    <property type="component" value="Unassembled WGS sequence"/>
</dbReference>
<evidence type="ECO:0000313" key="2">
    <source>
        <dbReference type="EMBL" id="GAY78778.1"/>
    </source>
</evidence>
<dbReference type="Gene3D" id="1.10.260.40">
    <property type="entry name" value="lambda repressor-like DNA-binding domains"/>
    <property type="match status" value="1"/>
</dbReference>
<evidence type="ECO:0000313" key="3">
    <source>
        <dbReference type="Proteomes" id="UP000319716"/>
    </source>
</evidence>
<dbReference type="SMART" id="SM00530">
    <property type="entry name" value="HTH_XRE"/>
    <property type="match status" value="1"/>
</dbReference>
<protein>
    <recommendedName>
        <fullName evidence="1">HTH cro/C1-type domain-containing protein</fullName>
    </recommendedName>
</protein>
<dbReference type="PROSITE" id="PS50943">
    <property type="entry name" value="HTH_CROC1"/>
    <property type="match status" value="1"/>
</dbReference>
<comment type="caution">
    <text evidence="2">The sequence shown here is derived from an EMBL/GenBank/DDBJ whole genome shotgun (WGS) entry which is preliminary data.</text>
</comment>
<name>A0A4Y1ZJY0_9BACL</name>
<dbReference type="InterPro" id="IPR001387">
    <property type="entry name" value="Cro/C1-type_HTH"/>
</dbReference>
<dbReference type="AlphaFoldDB" id="A0A4Y1ZJY0"/>
<dbReference type="InterPro" id="IPR010982">
    <property type="entry name" value="Lambda_DNA-bd_dom_sf"/>
</dbReference>
<gene>
    <name evidence="2" type="ORF">NBRC111894_4332</name>
</gene>
<dbReference type="CDD" id="cd00093">
    <property type="entry name" value="HTH_XRE"/>
    <property type="match status" value="1"/>
</dbReference>
<feature type="domain" description="HTH cro/C1-type" evidence="1">
    <location>
        <begin position="13"/>
        <end position="73"/>
    </location>
</feature>
<dbReference type="GO" id="GO:0003677">
    <property type="term" value="F:DNA binding"/>
    <property type="evidence" value="ECO:0007669"/>
    <property type="project" value="InterPro"/>
</dbReference>
<proteinExistence type="predicted"/>
<reference evidence="2 3" key="1">
    <citation type="submission" date="2017-11" db="EMBL/GenBank/DDBJ databases">
        <title>Draft Genome Sequence of Sporolactobacillus inulinus NBRC 111894 Isolated from Koso, a Japanese Sugar-Vegetable Fermented Beverage.</title>
        <authorList>
            <person name="Chiou T.Y."/>
            <person name="Oshima K."/>
            <person name="Suda W."/>
            <person name="Hattori M."/>
            <person name="Takahashi T."/>
        </authorList>
    </citation>
    <scope>NUCLEOTIDE SEQUENCE [LARGE SCALE GENOMIC DNA]</scope>
    <source>
        <strain evidence="2 3">NBRC111894</strain>
    </source>
</reference>
<accession>A0A4Y1ZJY0</accession>
<organism evidence="2 3">
    <name type="scientific">Sporolactobacillus inulinus</name>
    <dbReference type="NCBI Taxonomy" id="2078"/>
    <lineage>
        <taxon>Bacteria</taxon>
        <taxon>Bacillati</taxon>
        <taxon>Bacillota</taxon>
        <taxon>Bacilli</taxon>
        <taxon>Bacillales</taxon>
        <taxon>Sporolactobacillaceae</taxon>
        <taxon>Sporolactobacillus</taxon>
    </lineage>
</organism>
<dbReference type="Pfam" id="PF01381">
    <property type="entry name" value="HTH_3"/>
    <property type="match status" value="1"/>
</dbReference>
<dbReference type="RefSeq" id="WP_262393540.1">
    <property type="nucleotide sequence ID" value="NZ_BEXB01000061.1"/>
</dbReference>